<gene>
    <name evidence="3" type="ORF">GGR47_001398</name>
</gene>
<keyword evidence="1" id="KW-0732">Signal</keyword>
<dbReference type="Gene3D" id="1.10.40.110">
    <property type="match status" value="1"/>
</dbReference>
<evidence type="ECO:0000313" key="3">
    <source>
        <dbReference type="EMBL" id="MBB3875163.1"/>
    </source>
</evidence>
<dbReference type="Proteomes" id="UP000528945">
    <property type="component" value="Unassembled WGS sequence"/>
</dbReference>
<accession>A0AAW3TQD4</accession>
<keyword evidence="3" id="KW-0413">Isomerase</keyword>
<organism evidence="3 4">
    <name type="scientific">Sphingomonas aquatilis</name>
    <dbReference type="NCBI Taxonomy" id="93063"/>
    <lineage>
        <taxon>Bacteria</taxon>
        <taxon>Pseudomonadati</taxon>
        <taxon>Pseudomonadota</taxon>
        <taxon>Alphaproteobacteria</taxon>
        <taxon>Sphingomonadales</taxon>
        <taxon>Sphingomonadaceae</taxon>
        <taxon>Sphingomonas</taxon>
    </lineage>
</organism>
<protein>
    <submittedName>
        <fullName evidence="3">Protein-disulfide isomerase</fullName>
    </submittedName>
</protein>
<reference evidence="3 4" key="1">
    <citation type="submission" date="2020-08" db="EMBL/GenBank/DDBJ databases">
        <title>Genomic Encyclopedia of Type Strains, Phase IV (KMG-IV): sequencing the most valuable type-strain genomes for metagenomic binning, comparative biology and taxonomic classification.</title>
        <authorList>
            <person name="Goeker M."/>
        </authorList>
    </citation>
    <scope>NUCLEOTIDE SEQUENCE [LARGE SCALE GENOMIC DNA]</scope>
    <source>
        <strain evidence="3 4">DSM 15581</strain>
    </source>
</reference>
<dbReference type="AlphaFoldDB" id="A0AAW3TQD4"/>
<dbReference type="InterPro" id="IPR012336">
    <property type="entry name" value="Thioredoxin-like_fold"/>
</dbReference>
<feature type="domain" description="Thioredoxin-like fold" evidence="2">
    <location>
        <begin position="59"/>
        <end position="245"/>
    </location>
</feature>
<proteinExistence type="predicted"/>
<feature type="signal peptide" evidence="1">
    <location>
        <begin position="1"/>
        <end position="25"/>
    </location>
</feature>
<dbReference type="Pfam" id="PF13462">
    <property type="entry name" value="Thioredoxin_4"/>
    <property type="match status" value="1"/>
</dbReference>
<keyword evidence="4" id="KW-1185">Reference proteome</keyword>
<feature type="chain" id="PRO_5043666153" evidence="1">
    <location>
        <begin position="26"/>
        <end position="249"/>
    </location>
</feature>
<dbReference type="Gene3D" id="3.40.30.10">
    <property type="entry name" value="Glutaredoxin"/>
    <property type="match status" value="1"/>
</dbReference>
<sequence>MERNAMKTRLTAALLVLPLALNACSKDGTGTPAAPASPVAAVAAPSGQNWTDVVSRTAEGTIVGNPNAPIKVVEYGSRLCPVCGAFARDGFESLMNYVKSGKVSFEYREFLVHGAPDVPPALLGNCADKAAFFPILEQMYQSQEGFLNKLQAMTPAQQQQLQTAKPVDAIKIMAQQMGLIDFAKQRGIPEAKAMQCLGDMSQIDRWTKQTQDKGADGTVTGTPTLLINGKKTDVSSWGQFEPLLKAAGA</sequence>
<comment type="caution">
    <text evidence="3">The sequence shown here is derived from an EMBL/GenBank/DDBJ whole genome shotgun (WGS) entry which is preliminary data.</text>
</comment>
<evidence type="ECO:0000259" key="2">
    <source>
        <dbReference type="Pfam" id="PF13462"/>
    </source>
</evidence>
<dbReference type="InterPro" id="IPR036249">
    <property type="entry name" value="Thioredoxin-like_sf"/>
</dbReference>
<evidence type="ECO:0000256" key="1">
    <source>
        <dbReference type="SAM" id="SignalP"/>
    </source>
</evidence>
<dbReference type="SUPFAM" id="SSF52833">
    <property type="entry name" value="Thioredoxin-like"/>
    <property type="match status" value="1"/>
</dbReference>
<name>A0AAW3TQD4_9SPHN</name>
<dbReference type="EMBL" id="JACIDB010000002">
    <property type="protein sequence ID" value="MBB3875163.1"/>
    <property type="molecule type" value="Genomic_DNA"/>
</dbReference>
<evidence type="ECO:0000313" key="4">
    <source>
        <dbReference type="Proteomes" id="UP000528945"/>
    </source>
</evidence>
<dbReference type="GO" id="GO:0016853">
    <property type="term" value="F:isomerase activity"/>
    <property type="evidence" value="ECO:0007669"/>
    <property type="project" value="UniProtKB-KW"/>
</dbReference>